<feature type="region of interest" description="Disordered" evidence="1">
    <location>
        <begin position="1"/>
        <end position="41"/>
    </location>
</feature>
<evidence type="ECO:0000256" key="1">
    <source>
        <dbReference type="SAM" id="MobiDB-lite"/>
    </source>
</evidence>
<reference evidence="3" key="1">
    <citation type="submission" date="2022-11" db="UniProtKB">
        <authorList>
            <consortium name="WormBaseParasite"/>
        </authorList>
    </citation>
    <scope>IDENTIFICATION</scope>
</reference>
<name>A0A914WL18_9BILA</name>
<organism evidence="2 3">
    <name type="scientific">Plectus sambesii</name>
    <dbReference type="NCBI Taxonomy" id="2011161"/>
    <lineage>
        <taxon>Eukaryota</taxon>
        <taxon>Metazoa</taxon>
        <taxon>Ecdysozoa</taxon>
        <taxon>Nematoda</taxon>
        <taxon>Chromadorea</taxon>
        <taxon>Plectida</taxon>
        <taxon>Plectina</taxon>
        <taxon>Plectoidea</taxon>
        <taxon>Plectidae</taxon>
        <taxon>Plectus</taxon>
    </lineage>
</organism>
<keyword evidence="2" id="KW-1185">Reference proteome</keyword>
<dbReference type="WBParaSite" id="PSAMB.scaffold4179size15401.g23678.t1">
    <property type="protein sequence ID" value="PSAMB.scaffold4179size15401.g23678.t1"/>
    <property type="gene ID" value="PSAMB.scaffold4179size15401.g23678"/>
</dbReference>
<protein>
    <submittedName>
        <fullName evidence="3">Uncharacterized protein</fullName>
    </submittedName>
</protein>
<evidence type="ECO:0000313" key="2">
    <source>
        <dbReference type="Proteomes" id="UP000887566"/>
    </source>
</evidence>
<sequence>MHETGTLSLGPQAAITRRKTESGTRKSSVVPPASRTVGGVRPAAPYSAHIDELGGQRGGRSILAHVDERPLAHAALLGLLVVGVCSTEQKNPIYRRTAWSSKRCASLLAGPSRLRFLLPPSARFGWLSSSSSSSSRRLRSKFYLSLFEDTHTRRCCAIGVPHRSPSSHPRRE</sequence>
<dbReference type="AlphaFoldDB" id="A0A914WL18"/>
<dbReference type="Proteomes" id="UP000887566">
    <property type="component" value="Unplaced"/>
</dbReference>
<accession>A0A914WL18</accession>
<evidence type="ECO:0000313" key="3">
    <source>
        <dbReference type="WBParaSite" id="PSAMB.scaffold4179size15401.g23678.t1"/>
    </source>
</evidence>
<proteinExistence type="predicted"/>